<dbReference type="OrthoDB" id="272810at2759"/>
<proteinExistence type="predicted"/>
<dbReference type="EMBL" id="JACEEZ010025865">
    <property type="protein sequence ID" value="KAG0696633.1"/>
    <property type="molecule type" value="Genomic_DNA"/>
</dbReference>
<evidence type="ECO:0000256" key="1">
    <source>
        <dbReference type="SAM" id="MobiDB-lite"/>
    </source>
</evidence>
<organism evidence="2 3">
    <name type="scientific">Chionoecetes opilio</name>
    <name type="common">Atlantic snow crab</name>
    <name type="synonym">Cancer opilio</name>
    <dbReference type="NCBI Taxonomy" id="41210"/>
    <lineage>
        <taxon>Eukaryota</taxon>
        <taxon>Metazoa</taxon>
        <taxon>Ecdysozoa</taxon>
        <taxon>Arthropoda</taxon>
        <taxon>Crustacea</taxon>
        <taxon>Multicrustacea</taxon>
        <taxon>Malacostraca</taxon>
        <taxon>Eumalacostraca</taxon>
        <taxon>Eucarida</taxon>
        <taxon>Decapoda</taxon>
        <taxon>Pleocyemata</taxon>
        <taxon>Brachyura</taxon>
        <taxon>Eubrachyura</taxon>
        <taxon>Majoidea</taxon>
        <taxon>Majidae</taxon>
        <taxon>Chionoecetes</taxon>
    </lineage>
</organism>
<protein>
    <submittedName>
        <fullName evidence="2">Vacuolar protein sorting-associated protein 13D</fullName>
    </submittedName>
</protein>
<feature type="region of interest" description="Disordered" evidence="1">
    <location>
        <begin position="177"/>
        <end position="202"/>
    </location>
</feature>
<evidence type="ECO:0000313" key="3">
    <source>
        <dbReference type="Proteomes" id="UP000770661"/>
    </source>
</evidence>
<evidence type="ECO:0000313" key="2">
    <source>
        <dbReference type="EMBL" id="KAG0696633.1"/>
    </source>
</evidence>
<accession>A0A8J8WCC6</accession>
<feature type="region of interest" description="Disordered" evidence="1">
    <location>
        <begin position="1"/>
        <end position="26"/>
    </location>
</feature>
<dbReference type="Proteomes" id="UP000770661">
    <property type="component" value="Unassembled WGS sequence"/>
</dbReference>
<name>A0A8J8WCC6_CHIOP</name>
<comment type="caution">
    <text evidence="2">The sequence shown here is derived from an EMBL/GenBank/DDBJ whole genome shotgun (WGS) entry which is preliminary data.</text>
</comment>
<keyword evidence="3" id="KW-1185">Reference proteome</keyword>
<dbReference type="AlphaFoldDB" id="A0A8J8WCC6"/>
<sequence length="202" mass="22454">MTSTGRLQHEGSSPPHDPTSRKTASNATALRHEKLWSSSPLTVVRMRQFSPHWAKVVLLAGLDQPSPVLDIAGCAPQPSEYVPLMLRKPDERRRLTQTWRFTEDGRLCCIHVNMFVQAKDGFLGLIPGKMNATEKARILALREANLTVREISEKTGSSMSSLFALFKRAQNIALGTVPPRKLESGRPRKTTNATDKLGKREA</sequence>
<gene>
    <name evidence="2" type="primary">VPS13D_0</name>
    <name evidence="2" type="ORF">GWK47_026458</name>
</gene>
<reference evidence="2" key="1">
    <citation type="submission" date="2020-07" db="EMBL/GenBank/DDBJ databases">
        <title>The High-quality genome of the commercially important snow crab, Chionoecetes opilio.</title>
        <authorList>
            <person name="Jeong J.-H."/>
            <person name="Ryu S."/>
        </authorList>
    </citation>
    <scope>NUCLEOTIDE SEQUENCE</scope>
    <source>
        <strain evidence="2">MADBK_172401_WGS</strain>
        <tissue evidence="2">Digestive gland</tissue>
    </source>
</reference>